<feature type="compositionally biased region" description="Gly residues" evidence="1">
    <location>
        <begin position="9"/>
        <end position="21"/>
    </location>
</feature>
<feature type="region of interest" description="Disordered" evidence="1">
    <location>
        <begin position="1"/>
        <end position="21"/>
    </location>
</feature>
<dbReference type="AlphaFoldDB" id="A0A810L7U8"/>
<dbReference type="InterPro" id="IPR025509">
    <property type="entry name" value="DUF4396"/>
</dbReference>
<organism evidence="4 5">
    <name type="scientific">Actinocatenispora sera</name>
    <dbReference type="NCBI Taxonomy" id="390989"/>
    <lineage>
        <taxon>Bacteria</taxon>
        <taxon>Bacillati</taxon>
        <taxon>Actinomycetota</taxon>
        <taxon>Actinomycetes</taxon>
        <taxon>Micromonosporales</taxon>
        <taxon>Micromonosporaceae</taxon>
        <taxon>Actinocatenispora</taxon>
    </lineage>
</organism>
<evidence type="ECO:0000313" key="5">
    <source>
        <dbReference type="Proteomes" id="UP000680750"/>
    </source>
</evidence>
<protein>
    <recommendedName>
        <fullName evidence="3">DUF4396 domain-containing protein</fullName>
    </recommendedName>
</protein>
<proteinExistence type="predicted"/>
<keyword evidence="2" id="KW-0812">Transmembrane</keyword>
<feature type="transmembrane region" description="Helical" evidence="2">
    <location>
        <begin position="95"/>
        <end position="114"/>
    </location>
</feature>
<evidence type="ECO:0000256" key="2">
    <source>
        <dbReference type="SAM" id="Phobius"/>
    </source>
</evidence>
<feature type="transmembrane region" description="Helical" evidence="2">
    <location>
        <begin position="134"/>
        <end position="153"/>
    </location>
</feature>
<feature type="domain" description="DUF4396" evidence="3">
    <location>
        <begin position="30"/>
        <end position="162"/>
    </location>
</feature>
<evidence type="ECO:0000256" key="1">
    <source>
        <dbReference type="SAM" id="MobiDB-lite"/>
    </source>
</evidence>
<reference evidence="4" key="1">
    <citation type="submission" date="2020-08" db="EMBL/GenBank/DDBJ databases">
        <title>Whole genome shotgun sequence of Actinocatenispora sera NBRC 101916.</title>
        <authorList>
            <person name="Komaki H."/>
            <person name="Tamura T."/>
        </authorList>
    </citation>
    <scope>NUCLEOTIDE SEQUENCE</scope>
    <source>
        <strain evidence="4">NBRC 101916</strain>
    </source>
</reference>
<keyword evidence="5" id="KW-1185">Reference proteome</keyword>
<name>A0A810L7U8_9ACTN</name>
<dbReference type="Pfam" id="PF14342">
    <property type="entry name" value="DUF4396"/>
    <property type="match status" value="1"/>
</dbReference>
<gene>
    <name evidence="4" type="ORF">Asera_48000</name>
</gene>
<accession>A0A810L7U8</accession>
<dbReference type="Proteomes" id="UP000680750">
    <property type="component" value="Chromosome"/>
</dbReference>
<dbReference type="EMBL" id="AP023354">
    <property type="protein sequence ID" value="BCJ30692.1"/>
    <property type="molecule type" value="Genomic_DNA"/>
</dbReference>
<dbReference type="KEGG" id="aser:Asera_48000"/>
<keyword evidence="2" id="KW-1133">Transmembrane helix</keyword>
<evidence type="ECO:0000313" key="4">
    <source>
        <dbReference type="EMBL" id="BCJ30692.1"/>
    </source>
</evidence>
<evidence type="ECO:0000259" key="3">
    <source>
        <dbReference type="Pfam" id="PF14342"/>
    </source>
</evidence>
<feature type="transmembrane region" description="Helical" evidence="2">
    <location>
        <begin position="65"/>
        <end position="83"/>
    </location>
</feature>
<sequence>MHEPAAGHAGHGAAGHGTAGHGATGWRSVSWRSAAQATLHCLTGCAIGEVLGMVLGTAFGLSNGVTVVLSIALAFVFGYALTMRGMVRAGLGVGAALRVALAADTVSIVVMEIIDNLTVLAIPGAMDAGLASVLFWSSLLIALALAFVVATPVNRWLISRGRGHAVAHRYHHGHGA</sequence>
<keyword evidence="2" id="KW-0472">Membrane</keyword>